<evidence type="ECO:0000256" key="7">
    <source>
        <dbReference type="SAM" id="Phobius"/>
    </source>
</evidence>
<feature type="compositionally biased region" description="Low complexity" evidence="6">
    <location>
        <begin position="547"/>
        <end position="562"/>
    </location>
</feature>
<dbReference type="PANTHER" id="PTHR33406:SF13">
    <property type="entry name" value="MEMBRANE PROTEIN YDFJ"/>
    <property type="match status" value="1"/>
</dbReference>
<feature type="transmembrane region" description="Helical" evidence="7">
    <location>
        <begin position="374"/>
        <end position="391"/>
    </location>
</feature>
<keyword evidence="2" id="KW-1003">Cell membrane</keyword>
<dbReference type="PANTHER" id="PTHR33406">
    <property type="entry name" value="MEMBRANE PROTEIN MJ1562-RELATED"/>
    <property type="match status" value="1"/>
</dbReference>
<evidence type="ECO:0000259" key="8">
    <source>
        <dbReference type="Pfam" id="PF03176"/>
    </source>
</evidence>
<dbReference type="SUPFAM" id="SSF82866">
    <property type="entry name" value="Multidrug efflux transporter AcrB transmembrane domain"/>
    <property type="match status" value="1"/>
</dbReference>
<evidence type="ECO:0000256" key="1">
    <source>
        <dbReference type="ARBA" id="ARBA00004651"/>
    </source>
</evidence>
<protein>
    <submittedName>
        <fullName evidence="9">MMPL family protein</fullName>
    </submittedName>
</protein>
<feature type="transmembrane region" description="Helical" evidence="7">
    <location>
        <begin position="500"/>
        <end position="526"/>
    </location>
</feature>
<dbReference type="InterPro" id="IPR004869">
    <property type="entry name" value="MMPL_dom"/>
</dbReference>
<gene>
    <name evidence="9" type="ORF">B1B_09522</name>
</gene>
<reference evidence="9" key="2">
    <citation type="journal article" date="2014" name="ISME J.">
        <title>Microbial stratification in low pH oxic and suboxic macroscopic growths along an acid mine drainage.</title>
        <authorList>
            <person name="Mendez-Garcia C."/>
            <person name="Mesa V."/>
            <person name="Sprenger R.R."/>
            <person name="Richter M."/>
            <person name="Diez M.S."/>
            <person name="Solano J."/>
            <person name="Bargiela R."/>
            <person name="Golyshina O.V."/>
            <person name="Manteca A."/>
            <person name="Ramos J.L."/>
            <person name="Gallego J.R."/>
            <person name="Llorente I."/>
            <person name="Martins Dos Santos V.A."/>
            <person name="Jensen O.N."/>
            <person name="Pelaez A.I."/>
            <person name="Sanchez J."/>
            <person name="Ferrer M."/>
        </authorList>
    </citation>
    <scope>NUCLEOTIDE SEQUENCE</scope>
</reference>
<feature type="domain" description="Membrane transport protein MMPL" evidence="8">
    <location>
        <begin position="301"/>
        <end position="535"/>
    </location>
</feature>
<dbReference type="Gene3D" id="1.20.1640.10">
    <property type="entry name" value="Multidrug efflux transporter AcrB transmembrane domain"/>
    <property type="match status" value="1"/>
</dbReference>
<dbReference type="AlphaFoldDB" id="T1BLC7"/>
<proteinExistence type="predicted"/>
<sequence>MGGVDPAGSGHGLSRLLFKNRRRRLVLVVWIIILLAIVPMAALSSQYINYSSSGNGVSGSQSQQAQNLLAQGHPQNSTLFAVVANSSAQYPTPQAFCSQAQSFAAALAQKNYSHYDYTGSICSSEATLLNEIYGSHQSTIVAAHSSFVNYSAEVYAFPQKFYAAWGNQRYTYAGINTTYTKVGGPYSNYTAAFKANLLQNYSTSVAPLSQVNTAIFWSAPPSIPSSGEVSIIVLVSQLQNYTSTYDLETSIGLLLNPAGPIVIAPSVVASFLLPGNGGWNYVLDNGWTDIPFPFEDLFTALRTQYVSPDGTTQILLVIFNVPDSYRGSDNTYPAQIATPGVRNLATEYFGPSAGITGSGAISYDTQALTSSSDFLFALTFVFLAIAVLITLRSWVAPLLTILFVLIGTLFGDVAIFTTGLLFGPVDYLVTYTLEAVTLGIVTDYLVFLLYRYREEVHQGVDPQLAIERATDTAGFAVLTSAIIVAVGLGVLSFIPGLPSWGPVLFIAVMLIGICEATLLPVLTSYIGPRIFLKKARTPARRSPSKPPGSTASPTSPSADAIS</sequence>
<evidence type="ECO:0000256" key="6">
    <source>
        <dbReference type="SAM" id="MobiDB-lite"/>
    </source>
</evidence>
<keyword evidence="4 7" id="KW-1133">Transmembrane helix</keyword>
<keyword evidence="3 7" id="KW-0812">Transmembrane</keyword>
<evidence type="ECO:0000256" key="4">
    <source>
        <dbReference type="ARBA" id="ARBA00022989"/>
    </source>
</evidence>
<organism evidence="9">
    <name type="scientific">mine drainage metagenome</name>
    <dbReference type="NCBI Taxonomy" id="410659"/>
    <lineage>
        <taxon>unclassified sequences</taxon>
        <taxon>metagenomes</taxon>
        <taxon>ecological metagenomes</taxon>
    </lineage>
</organism>
<feature type="region of interest" description="Disordered" evidence="6">
    <location>
        <begin position="536"/>
        <end position="562"/>
    </location>
</feature>
<comment type="caution">
    <text evidence="9">The sequence shown here is derived from an EMBL/GenBank/DDBJ whole genome shotgun (WGS) entry which is preliminary data.</text>
</comment>
<evidence type="ECO:0000256" key="2">
    <source>
        <dbReference type="ARBA" id="ARBA00022475"/>
    </source>
</evidence>
<feature type="transmembrane region" description="Helical" evidence="7">
    <location>
        <begin position="25"/>
        <end position="43"/>
    </location>
</feature>
<name>T1BLC7_9ZZZZ</name>
<reference evidence="9" key="1">
    <citation type="submission" date="2013-08" db="EMBL/GenBank/DDBJ databases">
        <authorList>
            <person name="Mendez C."/>
            <person name="Richter M."/>
            <person name="Ferrer M."/>
            <person name="Sanchez J."/>
        </authorList>
    </citation>
    <scope>NUCLEOTIDE SEQUENCE</scope>
</reference>
<evidence type="ECO:0000256" key="5">
    <source>
        <dbReference type="ARBA" id="ARBA00023136"/>
    </source>
</evidence>
<feature type="transmembrane region" description="Helical" evidence="7">
    <location>
        <begin position="398"/>
        <end position="422"/>
    </location>
</feature>
<keyword evidence="5 7" id="KW-0472">Membrane</keyword>
<dbReference type="GO" id="GO:0005886">
    <property type="term" value="C:plasma membrane"/>
    <property type="evidence" value="ECO:0007669"/>
    <property type="project" value="UniProtKB-SubCell"/>
</dbReference>
<comment type="subcellular location">
    <subcellularLocation>
        <location evidence="1">Cell membrane</location>
        <topology evidence="1">Multi-pass membrane protein</topology>
    </subcellularLocation>
</comment>
<evidence type="ECO:0000256" key="3">
    <source>
        <dbReference type="ARBA" id="ARBA00022692"/>
    </source>
</evidence>
<feature type="transmembrane region" description="Helical" evidence="7">
    <location>
        <begin position="428"/>
        <end position="452"/>
    </location>
</feature>
<evidence type="ECO:0000313" key="9">
    <source>
        <dbReference type="EMBL" id="EQD54760.1"/>
    </source>
</evidence>
<dbReference type="InterPro" id="IPR050545">
    <property type="entry name" value="Mycobact_MmpL"/>
</dbReference>
<accession>T1BLC7</accession>
<dbReference type="Pfam" id="PF03176">
    <property type="entry name" value="MMPL"/>
    <property type="match status" value="1"/>
</dbReference>
<dbReference type="EMBL" id="AUZY01006315">
    <property type="protein sequence ID" value="EQD54760.1"/>
    <property type="molecule type" value="Genomic_DNA"/>
</dbReference>
<feature type="transmembrane region" description="Helical" evidence="7">
    <location>
        <begin position="473"/>
        <end position="494"/>
    </location>
</feature>